<dbReference type="EC" id="4.1.2.4" evidence="6"/>
<evidence type="ECO:0000256" key="1">
    <source>
        <dbReference type="ARBA" id="ARBA00010936"/>
    </source>
</evidence>
<dbReference type="InterPro" id="IPR011343">
    <property type="entry name" value="DeoC"/>
</dbReference>
<dbReference type="RefSeq" id="WP_205142865.1">
    <property type="nucleotide sequence ID" value="NZ_JAFBDN010000001.1"/>
</dbReference>
<gene>
    <name evidence="6 7" type="primary">deoC</name>
    <name evidence="7" type="ORF">KAK10_05045</name>
</gene>
<accession>A0ABT0VK37</accession>
<dbReference type="Proteomes" id="UP001057481">
    <property type="component" value="Unassembled WGS sequence"/>
</dbReference>
<comment type="subcellular location">
    <subcellularLocation>
        <location evidence="6">Cytoplasm</location>
    </subcellularLocation>
</comment>
<dbReference type="CDD" id="cd00959">
    <property type="entry name" value="DeoC"/>
    <property type="match status" value="1"/>
</dbReference>
<feature type="active site" description="Schiff-base intermediate with acetaldehyde" evidence="6">
    <location>
        <position position="158"/>
    </location>
</feature>
<comment type="caution">
    <text evidence="7">The sequence shown here is derived from an EMBL/GenBank/DDBJ whole genome shotgun (WGS) entry which is preliminary data.</text>
</comment>
<organism evidence="7 8">
    <name type="scientific">Periweissella beninensis</name>
    <dbReference type="NCBI Taxonomy" id="504936"/>
    <lineage>
        <taxon>Bacteria</taxon>
        <taxon>Bacillati</taxon>
        <taxon>Bacillota</taxon>
        <taxon>Bacilli</taxon>
        <taxon>Lactobacillales</taxon>
        <taxon>Lactobacillaceae</taxon>
        <taxon>Periweissella</taxon>
    </lineage>
</organism>
<dbReference type="HAMAP" id="MF_00114">
    <property type="entry name" value="DeoC_type1"/>
    <property type="match status" value="1"/>
</dbReference>
<keyword evidence="4 6" id="KW-0704">Schiff base</keyword>
<dbReference type="SMART" id="SM01133">
    <property type="entry name" value="DeoC"/>
    <property type="match status" value="1"/>
</dbReference>
<comment type="similarity">
    <text evidence="1 6">Belongs to the DeoC/FbaB aldolase family. DeoC type 1 subfamily.</text>
</comment>
<evidence type="ECO:0000256" key="6">
    <source>
        <dbReference type="HAMAP-Rule" id="MF_00114"/>
    </source>
</evidence>
<dbReference type="PANTHER" id="PTHR10889:SF1">
    <property type="entry name" value="DEOXYRIBOSE-PHOSPHATE ALDOLASE"/>
    <property type="match status" value="1"/>
</dbReference>
<dbReference type="InterPro" id="IPR013785">
    <property type="entry name" value="Aldolase_TIM"/>
</dbReference>
<feature type="active site" description="Proton donor/acceptor" evidence="6">
    <location>
        <position position="94"/>
    </location>
</feature>
<comment type="catalytic activity">
    <reaction evidence="5 6">
        <text>2-deoxy-D-ribose 5-phosphate = D-glyceraldehyde 3-phosphate + acetaldehyde</text>
        <dbReference type="Rhea" id="RHEA:12821"/>
        <dbReference type="ChEBI" id="CHEBI:15343"/>
        <dbReference type="ChEBI" id="CHEBI:59776"/>
        <dbReference type="ChEBI" id="CHEBI:62877"/>
        <dbReference type="EC" id="4.1.2.4"/>
    </reaction>
</comment>
<dbReference type="PIRSF" id="PIRSF001357">
    <property type="entry name" value="DeoC"/>
    <property type="match status" value="1"/>
</dbReference>
<evidence type="ECO:0000313" key="7">
    <source>
        <dbReference type="EMBL" id="MCM2437274.1"/>
    </source>
</evidence>
<keyword evidence="3 6" id="KW-0456">Lyase</keyword>
<sequence length="240" mass="25918">MNYSITDLSNLIDHTNLHPDATAQDIQLLCQQANQYHFKMVAINQSQTALCAKLLNTSKVHVGAAISFPLGQTTLASKLFDTQDAIANGADEIDYVVNLTAVKNQQWSLVADEMQKIVFLCRQNNVISKVIFENCYLTTNEIIKLAEIAKEIKPDFIKTSTGFGPSGATIEDVKLMKKTVGNSVAVKAAGGIRNANDFLAMLAAGATRIGTSAGIAIITELTQRLTAQNTTTISITPTKK</sequence>
<dbReference type="GO" id="GO:0004139">
    <property type="term" value="F:deoxyribose-phosphate aldolase activity"/>
    <property type="evidence" value="ECO:0007669"/>
    <property type="project" value="UniProtKB-EC"/>
</dbReference>
<dbReference type="Gene3D" id="3.20.20.70">
    <property type="entry name" value="Aldolase class I"/>
    <property type="match status" value="1"/>
</dbReference>
<feature type="active site" description="Proton donor/acceptor" evidence="6">
    <location>
        <position position="187"/>
    </location>
</feature>
<evidence type="ECO:0000256" key="3">
    <source>
        <dbReference type="ARBA" id="ARBA00023239"/>
    </source>
</evidence>
<dbReference type="PANTHER" id="PTHR10889">
    <property type="entry name" value="DEOXYRIBOSE-PHOSPHATE ALDOLASE"/>
    <property type="match status" value="1"/>
</dbReference>
<dbReference type="EMBL" id="JAGMVS010000062">
    <property type="protein sequence ID" value="MCM2437274.1"/>
    <property type="molecule type" value="Genomic_DNA"/>
</dbReference>
<proteinExistence type="inferred from homology"/>
<dbReference type="SUPFAM" id="SSF51569">
    <property type="entry name" value="Aldolase"/>
    <property type="match status" value="1"/>
</dbReference>
<name>A0ABT0VK37_9LACO</name>
<reference evidence="7" key="1">
    <citation type="submission" date="2021-04" db="EMBL/GenBank/DDBJ databases">
        <title>Taxonomic assessment of Weissella genus.</title>
        <authorList>
            <person name="Fanelli F."/>
            <person name="Chieffi D."/>
            <person name="Dell'Aquila A."/>
            <person name="Gyu-Sung C."/>
            <person name="Franz C.M.A.P."/>
            <person name="Fusco V."/>
        </authorList>
    </citation>
    <scope>NUCLEOTIDE SEQUENCE</scope>
    <source>
        <strain evidence="7">LMG 25373</strain>
    </source>
</reference>
<comment type="pathway">
    <text evidence="6">Carbohydrate degradation; 2-deoxy-D-ribose 1-phosphate degradation; D-glyceraldehyde 3-phosphate and acetaldehyde from 2-deoxy-alpha-D-ribose 1-phosphate: step 2/2.</text>
</comment>
<protein>
    <recommendedName>
        <fullName evidence="6">Deoxyribose-phosphate aldolase</fullName>
        <shortName evidence="6">DERA</shortName>
        <ecNumber evidence="6">4.1.2.4</ecNumber>
    </recommendedName>
    <alternativeName>
        <fullName evidence="6">2-deoxy-D-ribose 5-phosphate aldolase</fullName>
    </alternativeName>
    <alternativeName>
        <fullName evidence="6">Phosphodeoxyriboaldolase</fullName>
        <shortName evidence="6">Deoxyriboaldolase</shortName>
    </alternativeName>
</protein>
<dbReference type="InterPro" id="IPR002915">
    <property type="entry name" value="DeoC/FbaB/LacD_aldolase"/>
</dbReference>
<evidence type="ECO:0000256" key="5">
    <source>
        <dbReference type="ARBA" id="ARBA00048791"/>
    </source>
</evidence>
<evidence type="ECO:0000256" key="2">
    <source>
        <dbReference type="ARBA" id="ARBA00022490"/>
    </source>
</evidence>
<dbReference type="Pfam" id="PF01791">
    <property type="entry name" value="DeoC"/>
    <property type="match status" value="1"/>
</dbReference>
<evidence type="ECO:0000313" key="8">
    <source>
        <dbReference type="Proteomes" id="UP001057481"/>
    </source>
</evidence>
<dbReference type="InterPro" id="IPR028581">
    <property type="entry name" value="DeoC_typeI"/>
</dbReference>
<comment type="function">
    <text evidence="6">Catalyzes a reversible aldol reaction between acetaldehyde and D-glyceraldehyde 3-phosphate to generate 2-deoxy-D-ribose 5-phosphate.</text>
</comment>
<keyword evidence="8" id="KW-1185">Reference proteome</keyword>
<dbReference type="NCBIfam" id="TIGR00126">
    <property type="entry name" value="deoC"/>
    <property type="match status" value="1"/>
</dbReference>
<evidence type="ECO:0000256" key="4">
    <source>
        <dbReference type="ARBA" id="ARBA00023270"/>
    </source>
</evidence>
<keyword evidence="2 6" id="KW-0963">Cytoplasm</keyword>